<gene>
    <name evidence="6" type="ORF">CWI80_12030</name>
</gene>
<dbReference type="CDD" id="cd00383">
    <property type="entry name" value="trans_reg_C"/>
    <property type="match status" value="1"/>
</dbReference>
<proteinExistence type="predicted"/>
<sequence length="230" mass="25726">MTRERPNIVLIEDDVSLAHLTETYLEQNSMTVSSFDSIEKALKRRLDAPADLIVCDVMLPGVSGFQGLKLLVRHFECPVLFLTARTDDDDQITGLELGACDYITKPVAPSVLLAKIKANLRKSSYHPHHAFSVGELTLNPATHVFSVGDIHCRLTTKDFALMQLFAMNFGQTLSREYLFETYLGRPYNGLDRAIDLKISRLRKRLQSTAEGIIDIVTVHGEGYRLCIGSN</sequence>
<evidence type="ECO:0000256" key="2">
    <source>
        <dbReference type="PROSITE-ProRule" id="PRU00169"/>
    </source>
</evidence>
<evidence type="ECO:0000256" key="3">
    <source>
        <dbReference type="PROSITE-ProRule" id="PRU01091"/>
    </source>
</evidence>
<feature type="domain" description="OmpR/PhoB-type" evidence="5">
    <location>
        <begin position="128"/>
        <end position="227"/>
    </location>
</feature>
<dbReference type="PANTHER" id="PTHR48111:SF47">
    <property type="entry name" value="TRANSCRIPTIONAL REGULATORY PROTEIN RSTA"/>
    <property type="match status" value="1"/>
</dbReference>
<dbReference type="SMART" id="SM00862">
    <property type="entry name" value="Trans_reg_C"/>
    <property type="match status" value="1"/>
</dbReference>
<dbReference type="InterPro" id="IPR001789">
    <property type="entry name" value="Sig_transdc_resp-reg_receiver"/>
</dbReference>
<dbReference type="Proteomes" id="UP000287022">
    <property type="component" value="Unassembled WGS sequence"/>
</dbReference>
<dbReference type="Gene3D" id="6.10.250.690">
    <property type="match status" value="1"/>
</dbReference>
<dbReference type="InterPro" id="IPR011006">
    <property type="entry name" value="CheY-like_superfamily"/>
</dbReference>
<organism evidence="6 7">
    <name type="scientific">Pseudidiomarina sediminum</name>
    <dbReference type="NCBI Taxonomy" id="431675"/>
    <lineage>
        <taxon>Bacteria</taxon>
        <taxon>Pseudomonadati</taxon>
        <taxon>Pseudomonadota</taxon>
        <taxon>Gammaproteobacteria</taxon>
        <taxon>Alteromonadales</taxon>
        <taxon>Idiomarinaceae</taxon>
        <taxon>Pseudidiomarina</taxon>
    </lineage>
</organism>
<keyword evidence="7" id="KW-1185">Reference proteome</keyword>
<dbReference type="SUPFAM" id="SSF52172">
    <property type="entry name" value="CheY-like"/>
    <property type="match status" value="1"/>
</dbReference>
<dbReference type="GO" id="GO:0005829">
    <property type="term" value="C:cytosol"/>
    <property type="evidence" value="ECO:0007669"/>
    <property type="project" value="TreeGrafter"/>
</dbReference>
<keyword evidence="1 3" id="KW-0238">DNA-binding</keyword>
<dbReference type="InterPro" id="IPR001867">
    <property type="entry name" value="OmpR/PhoB-type_DNA-bd"/>
</dbReference>
<dbReference type="GO" id="GO:0000976">
    <property type="term" value="F:transcription cis-regulatory region binding"/>
    <property type="evidence" value="ECO:0007669"/>
    <property type="project" value="TreeGrafter"/>
</dbReference>
<feature type="domain" description="Response regulatory" evidence="4">
    <location>
        <begin position="7"/>
        <end position="120"/>
    </location>
</feature>
<evidence type="ECO:0000313" key="6">
    <source>
        <dbReference type="EMBL" id="RUO69365.1"/>
    </source>
</evidence>
<dbReference type="PROSITE" id="PS51755">
    <property type="entry name" value="OMPR_PHOB"/>
    <property type="match status" value="1"/>
</dbReference>
<dbReference type="STRING" id="1122124.GCA_000423165_02362"/>
<evidence type="ECO:0000313" key="7">
    <source>
        <dbReference type="Proteomes" id="UP000287022"/>
    </source>
</evidence>
<dbReference type="GO" id="GO:0006355">
    <property type="term" value="P:regulation of DNA-templated transcription"/>
    <property type="evidence" value="ECO:0007669"/>
    <property type="project" value="InterPro"/>
</dbReference>
<dbReference type="Gene3D" id="3.40.50.2300">
    <property type="match status" value="1"/>
</dbReference>
<dbReference type="RefSeq" id="WP_034727697.1">
    <property type="nucleotide sequence ID" value="NZ_PIQE01000005.1"/>
</dbReference>
<keyword evidence="2" id="KW-0597">Phosphoprotein</keyword>
<dbReference type="InterPro" id="IPR036388">
    <property type="entry name" value="WH-like_DNA-bd_sf"/>
</dbReference>
<dbReference type="Pfam" id="PF00072">
    <property type="entry name" value="Response_reg"/>
    <property type="match status" value="1"/>
</dbReference>
<dbReference type="InterPro" id="IPR039420">
    <property type="entry name" value="WalR-like"/>
</dbReference>
<dbReference type="Gene3D" id="1.10.10.10">
    <property type="entry name" value="Winged helix-like DNA-binding domain superfamily/Winged helix DNA-binding domain"/>
    <property type="match status" value="1"/>
</dbReference>
<dbReference type="GO" id="GO:0000156">
    <property type="term" value="F:phosphorelay response regulator activity"/>
    <property type="evidence" value="ECO:0007669"/>
    <property type="project" value="TreeGrafter"/>
</dbReference>
<dbReference type="SMART" id="SM00448">
    <property type="entry name" value="REC"/>
    <property type="match status" value="1"/>
</dbReference>
<name>A0A432YZN3_9GAMM</name>
<feature type="DNA-binding region" description="OmpR/PhoB-type" evidence="3">
    <location>
        <begin position="128"/>
        <end position="227"/>
    </location>
</feature>
<dbReference type="AlphaFoldDB" id="A0A432YZN3"/>
<dbReference type="EMBL" id="PIQE01000005">
    <property type="protein sequence ID" value="RUO69365.1"/>
    <property type="molecule type" value="Genomic_DNA"/>
</dbReference>
<evidence type="ECO:0000256" key="1">
    <source>
        <dbReference type="ARBA" id="ARBA00023125"/>
    </source>
</evidence>
<dbReference type="GO" id="GO:0032993">
    <property type="term" value="C:protein-DNA complex"/>
    <property type="evidence" value="ECO:0007669"/>
    <property type="project" value="TreeGrafter"/>
</dbReference>
<dbReference type="Pfam" id="PF00486">
    <property type="entry name" value="Trans_reg_C"/>
    <property type="match status" value="1"/>
</dbReference>
<evidence type="ECO:0000259" key="4">
    <source>
        <dbReference type="PROSITE" id="PS50110"/>
    </source>
</evidence>
<accession>A0A432YZN3</accession>
<dbReference type="PROSITE" id="PS50110">
    <property type="entry name" value="RESPONSE_REGULATORY"/>
    <property type="match status" value="1"/>
</dbReference>
<evidence type="ECO:0000259" key="5">
    <source>
        <dbReference type="PROSITE" id="PS51755"/>
    </source>
</evidence>
<reference evidence="7" key="1">
    <citation type="journal article" date="2018" name="Front. Microbiol.">
        <title>Genome-Based Analysis Reveals the Taxonomy and Diversity of the Family Idiomarinaceae.</title>
        <authorList>
            <person name="Liu Y."/>
            <person name="Lai Q."/>
            <person name="Shao Z."/>
        </authorList>
    </citation>
    <scope>NUCLEOTIDE SEQUENCE [LARGE SCALE GENOMIC DNA]</scope>
    <source>
        <strain evidence="7">c121</strain>
    </source>
</reference>
<comment type="caution">
    <text evidence="6">The sequence shown here is derived from an EMBL/GenBank/DDBJ whole genome shotgun (WGS) entry which is preliminary data.</text>
</comment>
<feature type="modified residue" description="4-aspartylphosphate" evidence="2">
    <location>
        <position position="56"/>
    </location>
</feature>
<dbReference type="PANTHER" id="PTHR48111">
    <property type="entry name" value="REGULATOR OF RPOS"/>
    <property type="match status" value="1"/>
</dbReference>
<protein>
    <submittedName>
        <fullName evidence="6">DNA-binding response regulator</fullName>
    </submittedName>
</protein>